<evidence type="ECO:0000256" key="1">
    <source>
        <dbReference type="SAM" id="MobiDB-lite"/>
    </source>
</evidence>
<evidence type="ECO:0000313" key="3">
    <source>
        <dbReference type="Proteomes" id="UP000299102"/>
    </source>
</evidence>
<protein>
    <submittedName>
        <fullName evidence="2">Uncharacterized protein</fullName>
    </submittedName>
</protein>
<comment type="caution">
    <text evidence="2">The sequence shown here is derived from an EMBL/GenBank/DDBJ whole genome shotgun (WGS) entry which is preliminary data.</text>
</comment>
<name>A0A4C1SSB7_EUMVA</name>
<keyword evidence="3" id="KW-1185">Reference proteome</keyword>
<dbReference type="Proteomes" id="UP000299102">
    <property type="component" value="Unassembled WGS sequence"/>
</dbReference>
<sequence length="277" mass="30813">MRVPLAHVSSITPQAPSNNPLPSSSATRSSIRRCIPTQEAANALVILPKSQMSVGSIYHLHAAAAATSKFLTRRSLPPLTASCPVHSRADKVSLSLFKKHVGCIRTRESRSTTTVTLKRQFLTVRLFDCYLSVLTVRCVSDFTSRWMRHAPAAAKLRLVGFPLRALYEGAPFSSGSIPVERQQDFASVKHTDWKRHVSVNVKTRRSLRAQRPSVNSARRSLSRLLPVTFILTGQCHLLIHFEPRVGSLHTDCTRVQTESSCLLPRRSDSYAYSTTTH</sequence>
<proteinExistence type="predicted"/>
<reference evidence="2 3" key="1">
    <citation type="journal article" date="2019" name="Commun. Biol.">
        <title>The bagworm genome reveals a unique fibroin gene that provides high tensile strength.</title>
        <authorList>
            <person name="Kono N."/>
            <person name="Nakamura H."/>
            <person name="Ohtoshi R."/>
            <person name="Tomita M."/>
            <person name="Numata K."/>
            <person name="Arakawa K."/>
        </authorList>
    </citation>
    <scope>NUCLEOTIDE SEQUENCE [LARGE SCALE GENOMIC DNA]</scope>
</reference>
<feature type="compositionally biased region" description="Low complexity" evidence="1">
    <location>
        <begin position="13"/>
        <end position="26"/>
    </location>
</feature>
<dbReference type="AlphaFoldDB" id="A0A4C1SSB7"/>
<organism evidence="2 3">
    <name type="scientific">Eumeta variegata</name>
    <name type="common">Bagworm moth</name>
    <name type="synonym">Eumeta japonica</name>
    <dbReference type="NCBI Taxonomy" id="151549"/>
    <lineage>
        <taxon>Eukaryota</taxon>
        <taxon>Metazoa</taxon>
        <taxon>Ecdysozoa</taxon>
        <taxon>Arthropoda</taxon>
        <taxon>Hexapoda</taxon>
        <taxon>Insecta</taxon>
        <taxon>Pterygota</taxon>
        <taxon>Neoptera</taxon>
        <taxon>Endopterygota</taxon>
        <taxon>Lepidoptera</taxon>
        <taxon>Glossata</taxon>
        <taxon>Ditrysia</taxon>
        <taxon>Tineoidea</taxon>
        <taxon>Psychidae</taxon>
        <taxon>Oiketicinae</taxon>
        <taxon>Eumeta</taxon>
    </lineage>
</organism>
<accession>A0A4C1SSB7</accession>
<dbReference type="EMBL" id="BGZK01000015">
    <property type="protein sequence ID" value="GBP04806.1"/>
    <property type="molecule type" value="Genomic_DNA"/>
</dbReference>
<evidence type="ECO:0000313" key="2">
    <source>
        <dbReference type="EMBL" id="GBP04806.1"/>
    </source>
</evidence>
<gene>
    <name evidence="2" type="ORF">EVAR_3729_1</name>
</gene>
<feature type="region of interest" description="Disordered" evidence="1">
    <location>
        <begin position="1"/>
        <end position="29"/>
    </location>
</feature>